<sequence>MRDFHLFQLHAINRRAVIWAPLCHRPWTPSRLALHLSNEGLHDGQNSSWFCNCPDTRLICATSSAPSKDGWPGPLNMHFNNNLLPIDIV</sequence>
<reference evidence="1 2" key="1">
    <citation type="submission" date="2021-06" db="EMBL/GenBank/DDBJ databases">
        <title>Caerostris darwini draft genome.</title>
        <authorList>
            <person name="Kono N."/>
            <person name="Arakawa K."/>
        </authorList>
    </citation>
    <scope>NUCLEOTIDE SEQUENCE [LARGE SCALE GENOMIC DNA]</scope>
</reference>
<name>A0AAV4QUW2_9ARAC</name>
<comment type="caution">
    <text evidence="1">The sequence shown here is derived from an EMBL/GenBank/DDBJ whole genome shotgun (WGS) entry which is preliminary data.</text>
</comment>
<organism evidence="1 2">
    <name type="scientific">Caerostris darwini</name>
    <dbReference type="NCBI Taxonomy" id="1538125"/>
    <lineage>
        <taxon>Eukaryota</taxon>
        <taxon>Metazoa</taxon>
        <taxon>Ecdysozoa</taxon>
        <taxon>Arthropoda</taxon>
        <taxon>Chelicerata</taxon>
        <taxon>Arachnida</taxon>
        <taxon>Araneae</taxon>
        <taxon>Araneomorphae</taxon>
        <taxon>Entelegynae</taxon>
        <taxon>Araneoidea</taxon>
        <taxon>Araneidae</taxon>
        <taxon>Caerostris</taxon>
    </lineage>
</organism>
<evidence type="ECO:0000313" key="2">
    <source>
        <dbReference type="Proteomes" id="UP001054837"/>
    </source>
</evidence>
<protein>
    <submittedName>
        <fullName evidence="1">Uncharacterized protein</fullName>
    </submittedName>
</protein>
<keyword evidence="2" id="KW-1185">Reference proteome</keyword>
<dbReference type="AlphaFoldDB" id="A0AAV4QUW2"/>
<evidence type="ECO:0000313" key="1">
    <source>
        <dbReference type="EMBL" id="GIY13838.1"/>
    </source>
</evidence>
<dbReference type="EMBL" id="BPLQ01005287">
    <property type="protein sequence ID" value="GIY13838.1"/>
    <property type="molecule type" value="Genomic_DNA"/>
</dbReference>
<proteinExistence type="predicted"/>
<dbReference type="Proteomes" id="UP001054837">
    <property type="component" value="Unassembled WGS sequence"/>
</dbReference>
<gene>
    <name evidence="1" type="ORF">CDAR_469591</name>
</gene>
<accession>A0AAV4QUW2</accession>